<feature type="compositionally biased region" description="Basic and acidic residues" evidence="1">
    <location>
        <begin position="14"/>
        <end position="26"/>
    </location>
</feature>
<dbReference type="OrthoDB" id="10458353at2759"/>
<feature type="non-terminal residue" evidence="2">
    <location>
        <position position="1"/>
    </location>
</feature>
<dbReference type="EMBL" id="KI964557">
    <property type="protein sequence ID" value="EUC36890.1"/>
    <property type="molecule type" value="Genomic_DNA"/>
</dbReference>
<reference evidence="2 3" key="1">
    <citation type="journal article" date="2013" name="PLoS Genet.">
        <title>Comparative genome structure, secondary metabolite, and effector coding capacity across Cochliobolus pathogens.</title>
        <authorList>
            <person name="Condon B.J."/>
            <person name="Leng Y."/>
            <person name="Wu D."/>
            <person name="Bushley K.E."/>
            <person name="Ohm R.A."/>
            <person name="Otillar R."/>
            <person name="Martin J."/>
            <person name="Schackwitz W."/>
            <person name="Grimwood J."/>
            <person name="MohdZainudin N."/>
            <person name="Xue C."/>
            <person name="Wang R."/>
            <person name="Manning V.A."/>
            <person name="Dhillon B."/>
            <person name="Tu Z.J."/>
            <person name="Steffenson B.J."/>
            <person name="Salamov A."/>
            <person name="Sun H."/>
            <person name="Lowry S."/>
            <person name="LaButti K."/>
            <person name="Han J."/>
            <person name="Copeland A."/>
            <person name="Lindquist E."/>
            <person name="Barry K."/>
            <person name="Schmutz J."/>
            <person name="Baker S.E."/>
            <person name="Ciuffetti L.M."/>
            <person name="Grigoriev I.V."/>
            <person name="Zhong S."/>
            <person name="Turgeon B.G."/>
        </authorList>
    </citation>
    <scope>NUCLEOTIDE SEQUENCE [LARGE SCALE GENOMIC DNA]</scope>
    <source>
        <strain evidence="2 3">26-R-13</strain>
    </source>
</reference>
<feature type="region of interest" description="Disordered" evidence="1">
    <location>
        <begin position="1"/>
        <end position="69"/>
    </location>
</feature>
<dbReference type="Proteomes" id="UP000053841">
    <property type="component" value="Unassembled WGS sequence"/>
</dbReference>
<organism evidence="2 3">
    <name type="scientific">Cochliobolus carbonum (strain 26-R-13)</name>
    <name type="common">Maize leaf spot fungus</name>
    <name type="synonym">Bipolaris zeicola</name>
    <dbReference type="NCBI Taxonomy" id="930089"/>
    <lineage>
        <taxon>Eukaryota</taxon>
        <taxon>Fungi</taxon>
        <taxon>Dikarya</taxon>
        <taxon>Ascomycota</taxon>
        <taxon>Pezizomycotina</taxon>
        <taxon>Dothideomycetes</taxon>
        <taxon>Pleosporomycetidae</taxon>
        <taxon>Pleosporales</taxon>
        <taxon>Pleosporineae</taxon>
        <taxon>Pleosporaceae</taxon>
        <taxon>Bipolaris</taxon>
    </lineage>
</organism>
<evidence type="ECO:0000313" key="2">
    <source>
        <dbReference type="EMBL" id="EUC36890.1"/>
    </source>
</evidence>
<dbReference type="GeneID" id="19152314"/>
<dbReference type="HOGENOM" id="CLU_2782675_0_0_1"/>
<dbReference type="RefSeq" id="XP_007708895.1">
    <property type="nucleotide sequence ID" value="XM_007710705.1"/>
</dbReference>
<dbReference type="AlphaFoldDB" id="W6YH96"/>
<protein>
    <submittedName>
        <fullName evidence="2">Uncharacterized protein</fullName>
    </submittedName>
</protein>
<accession>W6YH96</accession>
<keyword evidence="3" id="KW-1185">Reference proteome</keyword>
<name>W6YH96_COCC2</name>
<gene>
    <name evidence="2" type="ORF">COCCADRAFT_87174</name>
</gene>
<evidence type="ECO:0000256" key="1">
    <source>
        <dbReference type="SAM" id="MobiDB-lite"/>
    </source>
</evidence>
<proteinExistence type="predicted"/>
<evidence type="ECO:0000313" key="3">
    <source>
        <dbReference type="Proteomes" id="UP000053841"/>
    </source>
</evidence>
<dbReference type="KEGG" id="bze:COCCADRAFT_87174"/>
<sequence>APLQHGRSPLSPRGRPEAIHRAAVRHEAHRARTPKGKEARRPAAKGKGRPALGAQQGHHHEGQARQTVA</sequence>